<evidence type="ECO:0000313" key="2">
    <source>
        <dbReference type="EMBL" id="GEO84316.1"/>
    </source>
</evidence>
<dbReference type="AlphaFoldDB" id="A0A512HFT7"/>
<feature type="region of interest" description="Disordered" evidence="1">
    <location>
        <begin position="1"/>
        <end position="81"/>
    </location>
</feature>
<dbReference type="Proteomes" id="UP000321717">
    <property type="component" value="Unassembled WGS sequence"/>
</dbReference>
<dbReference type="EMBL" id="BJZP01000004">
    <property type="protein sequence ID" value="GEO84316.1"/>
    <property type="molecule type" value="Genomic_DNA"/>
</dbReference>
<keyword evidence="3" id="KW-1185">Reference proteome</keyword>
<gene>
    <name evidence="2" type="ORF">RNA01_12480</name>
</gene>
<organism evidence="2 3">
    <name type="scientific">Ciceribacter naphthalenivorans</name>
    <dbReference type="NCBI Taxonomy" id="1118451"/>
    <lineage>
        <taxon>Bacteria</taxon>
        <taxon>Pseudomonadati</taxon>
        <taxon>Pseudomonadota</taxon>
        <taxon>Alphaproteobacteria</taxon>
        <taxon>Hyphomicrobiales</taxon>
        <taxon>Rhizobiaceae</taxon>
        <taxon>Ciceribacter</taxon>
    </lineage>
</organism>
<dbReference type="RefSeq" id="WP_147179094.1">
    <property type="nucleotide sequence ID" value="NZ_BJZP01000004.1"/>
</dbReference>
<name>A0A512HFT7_9HYPH</name>
<evidence type="ECO:0000256" key="1">
    <source>
        <dbReference type="SAM" id="MobiDB-lite"/>
    </source>
</evidence>
<accession>A0A512HFT7</accession>
<evidence type="ECO:0000313" key="3">
    <source>
        <dbReference type="Proteomes" id="UP000321717"/>
    </source>
</evidence>
<feature type="compositionally biased region" description="Basic and acidic residues" evidence="1">
    <location>
        <begin position="66"/>
        <end position="81"/>
    </location>
</feature>
<comment type="caution">
    <text evidence="2">The sequence shown here is derived from an EMBL/GenBank/DDBJ whole genome shotgun (WGS) entry which is preliminary data.</text>
</comment>
<protein>
    <submittedName>
        <fullName evidence="2">Uncharacterized protein</fullName>
    </submittedName>
</protein>
<sequence>MVDKKPAESDPKSGQPKEPDQHKTTSEATGQKSEPVAVDRPGFDLGGSTGKTTAGTGLGLGEDASEDSRDRSLPGRRGENK</sequence>
<feature type="compositionally biased region" description="Basic and acidic residues" evidence="1">
    <location>
        <begin position="1"/>
        <end position="25"/>
    </location>
</feature>
<reference evidence="2 3" key="1">
    <citation type="submission" date="2019-07" db="EMBL/GenBank/DDBJ databases">
        <title>Whole genome shotgun sequence of Rhizobium naphthalenivorans NBRC 107585.</title>
        <authorList>
            <person name="Hosoyama A."/>
            <person name="Uohara A."/>
            <person name="Ohji S."/>
            <person name="Ichikawa N."/>
        </authorList>
    </citation>
    <scope>NUCLEOTIDE SEQUENCE [LARGE SCALE GENOMIC DNA]</scope>
    <source>
        <strain evidence="2 3">NBRC 107585</strain>
    </source>
</reference>
<proteinExistence type="predicted"/>